<sequence>MTPLAALKIAVVGPTHPYKGGVAAHTTSLAHELAEAGHDVTLVSWSHLYPSKLYPGEQAVPGGAPDVEPFPRTVRALSWARPDTWVRTGRRLRGFDVVVVVHVIPAVVPAHLTLLRAAGAGRRVAGAGPRVAGAGPRVVGAGRRGRGAPAATHPGPRTIVIAHNVLPHETHVGDRELMQQLFERVDAVLVHSDEQARLAYELHAPRVSVTDLPPHLPGGAPVDRPAHDGPPRLLALGMVRDYKGVDLLMEALAKVPGPTLTVAGEMWGSSGERVKELARDPRLRERVEVHGGYVPADRLASLLASHDVLALTYRSATASQNALLGRQHGLAVLASDVGTFGSQVRDGVDGLVVPAGDEGALVKALERLAEPGYADELRSRVRPPDLSGPWANYLGTLEALAAVEPAVEPDDDIEPVVPDVGTAPTPPVGSGPAAVVGHLRHRISSSVRGLVAASRPEVELSRADLPEWIRASDILADGHDADDVKAFAKGLGLPRCGDGIAAWAALGALAAIVRVRDDGRRSAVIVDESGTRSPLSRWARAIGFAPVELELTGHRSSVEVLDVDTASLDVIARLHPGGCDADDIDEAMSQASWALKSGGLLCVTLPIGPSSAEGALGPGDVRGVLARSHDLGFVLVGDLDGDITGRMREASGTSTRSDTAYGLLRLTLRRR</sequence>
<dbReference type="Gene3D" id="3.40.50.2000">
    <property type="entry name" value="Glycogen Phosphorylase B"/>
    <property type="match status" value="2"/>
</dbReference>
<dbReference type="EC" id="2.4.-.-" evidence="4"/>
<evidence type="ECO:0000256" key="2">
    <source>
        <dbReference type="ARBA" id="ARBA00022679"/>
    </source>
</evidence>
<dbReference type="EMBL" id="CP157483">
    <property type="protein sequence ID" value="XBO44356.1"/>
    <property type="molecule type" value="Genomic_DNA"/>
</dbReference>
<dbReference type="AlphaFoldDB" id="A0AAU7JVB1"/>
<name>A0AAU7JVB1_9MICO</name>
<accession>A0AAU7JVB1</accession>
<dbReference type="SUPFAM" id="SSF53756">
    <property type="entry name" value="UDP-Glycosyltransferase/glycogen phosphorylase"/>
    <property type="match status" value="1"/>
</dbReference>
<dbReference type="PANTHER" id="PTHR12526:SF510">
    <property type="entry name" value="D-INOSITOL 3-PHOSPHATE GLYCOSYLTRANSFERASE"/>
    <property type="match status" value="1"/>
</dbReference>
<keyword evidence="2 4" id="KW-0808">Transferase</keyword>
<evidence type="ECO:0000313" key="4">
    <source>
        <dbReference type="EMBL" id="XBO44356.1"/>
    </source>
</evidence>
<organism evidence="4">
    <name type="scientific">Pedococcus sp. KACC 23699</name>
    <dbReference type="NCBI Taxonomy" id="3149228"/>
    <lineage>
        <taxon>Bacteria</taxon>
        <taxon>Bacillati</taxon>
        <taxon>Actinomycetota</taxon>
        <taxon>Actinomycetes</taxon>
        <taxon>Micrococcales</taxon>
        <taxon>Intrasporangiaceae</taxon>
        <taxon>Pedococcus</taxon>
    </lineage>
</organism>
<feature type="region of interest" description="Disordered" evidence="3">
    <location>
        <begin position="136"/>
        <end position="155"/>
    </location>
</feature>
<dbReference type="CDD" id="cd03801">
    <property type="entry name" value="GT4_PimA-like"/>
    <property type="match status" value="1"/>
</dbReference>
<keyword evidence="1 4" id="KW-0328">Glycosyltransferase</keyword>
<reference evidence="4" key="1">
    <citation type="submission" date="2024-05" db="EMBL/GenBank/DDBJ databases">
        <authorList>
            <person name="Kim S."/>
            <person name="Heo J."/>
            <person name="Choi H."/>
            <person name="Choi Y."/>
            <person name="Kwon S.-W."/>
            <person name="Kim Y."/>
        </authorList>
    </citation>
    <scope>NUCLEOTIDE SEQUENCE</scope>
    <source>
        <strain evidence="4">KACC 23699</strain>
    </source>
</reference>
<dbReference type="Pfam" id="PF13692">
    <property type="entry name" value="Glyco_trans_1_4"/>
    <property type="match status" value="1"/>
</dbReference>
<protein>
    <submittedName>
        <fullName evidence="4">Glycosyltransferase family 4 protein</fullName>
        <ecNumber evidence="4">2.4.-.-</ecNumber>
    </submittedName>
</protein>
<proteinExistence type="predicted"/>
<evidence type="ECO:0000256" key="3">
    <source>
        <dbReference type="SAM" id="MobiDB-lite"/>
    </source>
</evidence>
<dbReference type="RefSeq" id="WP_406831843.1">
    <property type="nucleotide sequence ID" value="NZ_CP157483.1"/>
</dbReference>
<dbReference type="PANTHER" id="PTHR12526">
    <property type="entry name" value="GLYCOSYLTRANSFERASE"/>
    <property type="match status" value="1"/>
</dbReference>
<evidence type="ECO:0000256" key="1">
    <source>
        <dbReference type="ARBA" id="ARBA00022676"/>
    </source>
</evidence>
<dbReference type="GO" id="GO:0016757">
    <property type="term" value="F:glycosyltransferase activity"/>
    <property type="evidence" value="ECO:0007669"/>
    <property type="project" value="UniProtKB-KW"/>
</dbReference>
<feature type="compositionally biased region" description="Low complexity" evidence="3">
    <location>
        <begin position="136"/>
        <end position="151"/>
    </location>
</feature>
<gene>
    <name evidence="4" type="ORF">ABEG17_03215</name>
</gene>